<dbReference type="SMART" id="SM00437">
    <property type="entry name" value="TOP1Ac"/>
    <property type="match status" value="1"/>
</dbReference>
<keyword evidence="5" id="KW-0799">Topoisomerase</keyword>
<proteinExistence type="inferred from homology"/>
<dbReference type="EC" id="5.99.1.2" evidence="12"/>
<dbReference type="Gene3D" id="2.70.20.10">
    <property type="entry name" value="Topoisomerase I, domain 3"/>
    <property type="match status" value="1"/>
</dbReference>
<keyword evidence="3" id="KW-0378">Hydrolase</keyword>
<dbReference type="PANTHER" id="PTHR11390:SF21">
    <property type="entry name" value="DNA TOPOISOMERASE 3-ALPHA"/>
    <property type="match status" value="1"/>
</dbReference>
<dbReference type="PANTHER" id="PTHR11390">
    <property type="entry name" value="PROKARYOTIC DNA TOPOISOMERASE"/>
    <property type="match status" value="1"/>
</dbReference>
<evidence type="ECO:0000313" key="12">
    <source>
        <dbReference type="EMBL" id="VYU59328.1"/>
    </source>
</evidence>
<keyword evidence="9" id="KW-1133">Transmembrane helix</keyword>
<feature type="region of interest" description="Disordered" evidence="8">
    <location>
        <begin position="717"/>
        <end position="739"/>
    </location>
</feature>
<dbReference type="InterPro" id="IPR013826">
    <property type="entry name" value="Topo_IA_cen_sub3"/>
</dbReference>
<keyword evidence="6" id="KW-0238">DNA-binding</keyword>
<evidence type="ECO:0000256" key="6">
    <source>
        <dbReference type="ARBA" id="ARBA00023125"/>
    </source>
</evidence>
<evidence type="ECO:0000256" key="5">
    <source>
        <dbReference type="ARBA" id="ARBA00023029"/>
    </source>
</evidence>
<feature type="domain" description="Topo IA-type catalytic" evidence="11">
    <location>
        <begin position="528"/>
        <end position="814"/>
    </location>
</feature>
<dbReference type="GO" id="GO:0003917">
    <property type="term" value="F:DNA topoisomerase type I (single strand cut, ATP-independent) activity"/>
    <property type="evidence" value="ECO:0007669"/>
    <property type="project" value="InterPro"/>
</dbReference>
<dbReference type="InterPro" id="IPR013497">
    <property type="entry name" value="Topo_IA_cen"/>
</dbReference>
<dbReference type="InterPro" id="IPR023406">
    <property type="entry name" value="Topo_IA_AS"/>
</dbReference>
<dbReference type="InterPro" id="IPR000380">
    <property type="entry name" value="Topo_IA"/>
</dbReference>
<evidence type="ECO:0000259" key="10">
    <source>
        <dbReference type="PROSITE" id="PS51935"/>
    </source>
</evidence>
<keyword evidence="9" id="KW-0812">Transmembrane</keyword>
<evidence type="ECO:0000259" key="11">
    <source>
        <dbReference type="PROSITE" id="PS52039"/>
    </source>
</evidence>
<dbReference type="PROSITE" id="PS52039">
    <property type="entry name" value="TOPO_IA_2"/>
    <property type="match status" value="1"/>
</dbReference>
<dbReference type="EMBL" id="CACRTR010000016">
    <property type="protein sequence ID" value="VYU59328.1"/>
    <property type="molecule type" value="Genomic_DNA"/>
</dbReference>
<dbReference type="Gene3D" id="1.10.460.10">
    <property type="entry name" value="Topoisomerase I, domain 2"/>
    <property type="match status" value="1"/>
</dbReference>
<feature type="compositionally biased region" description="Basic and acidic residues" evidence="8">
    <location>
        <begin position="24"/>
        <end position="35"/>
    </location>
</feature>
<dbReference type="GO" id="GO:0006310">
    <property type="term" value="P:DNA recombination"/>
    <property type="evidence" value="ECO:0007669"/>
    <property type="project" value="TreeGrafter"/>
</dbReference>
<dbReference type="InterPro" id="IPR003602">
    <property type="entry name" value="Topo_IA_DNA-bd_dom"/>
</dbReference>
<dbReference type="GO" id="GO:0003677">
    <property type="term" value="F:DNA binding"/>
    <property type="evidence" value="ECO:0007669"/>
    <property type="project" value="UniProtKB-KW"/>
</dbReference>
<dbReference type="GO" id="GO:0008234">
    <property type="term" value="F:cysteine-type peptidase activity"/>
    <property type="evidence" value="ECO:0007669"/>
    <property type="project" value="UniProtKB-KW"/>
</dbReference>
<feature type="compositionally biased region" description="Basic residues" evidence="8">
    <location>
        <begin position="11"/>
        <end position="22"/>
    </location>
</feature>
<dbReference type="GO" id="GO:0006265">
    <property type="term" value="P:DNA topological change"/>
    <property type="evidence" value="ECO:0007669"/>
    <property type="project" value="InterPro"/>
</dbReference>
<gene>
    <name evidence="12" type="primary">topB_3</name>
    <name evidence="12" type="ORF">ELLFYP34_03706</name>
</gene>
<feature type="compositionally biased region" description="Basic and acidic residues" evidence="8">
    <location>
        <begin position="1"/>
        <end position="10"/>
    </location>
</feature>
<dbReference type="NCBIfam" id="NF045974">
    <property type="entry name" value="conju_CD1108"/>
    <property type="match status" value="1"/>
</dbReference>
<keyword evidence="4" id="KW-0788">Thiol protease</keyword>
<dbReference type="GO" id="GO:0006281">
    <property type="term" value="P:DNA repair"/>
    <property type="evidence" value="ECO:0007669"/>
    <property type="project" value="TreeGrafter"/>
</dbReference>
<dbReference type="Pfam" id="PF05382">
    <property type="entry name" value="Amidase_5"/>
    <property type="match status" value="1"/>
</dbReference>
<dbReference type="SUPFAM" id="SSF54001">
    <property type="entry name" value="Cysteine proteinases"/>
    <property type="match status" value="1"/>
</dbReference>
<dbReference type="AlphaFoldDB" id="A0A6N3G3P3"/>
<dbReference type="InterPro" id="IPR013825">
    <property type="entry name" value="Topo_IA_cen_sub2"/>
</dbReference>
<dbReference type="GO" id="GO:0006508">
    <property type="term" value="P:proteolysis"/>
    <property type="evidence" value="ECO:0007669"/>
    <property type="project" value="UniProtKB-KW"/>
</dbReference>
<dbReference type="SUPFAM" id="SSF56712">
    <property type="entry name" value="Prokaryotic type I DNA topoisomerase"/>
    <property type="match status" value="1"/>
</dbReference>
<feature type="transmembrane region" description="Helical" evidence="9">
    <location>
        <begin position="196"/>
        <end position="221"/>
    </location>
</feature>
<evidence type="ECO:0000256" key="1">
    <source>
        <dbReference type="ARBA" id="ARBA00007074"/>
    </source>
</evidence>
<dbReference type="InterPro" id="IPR000064">
    <property type="entry name" value="NLP_P60_dom"/>
</dbReference>
<dbReference type="GO" id="GO:0043597">
    <property type="term" value="C:cytoplasmic replication fork"/>
    <property type="evidence" value="ECO:0007669"/>
    <property type="project" value="TreeGrafter"/>
</dbReference>
<evidence type="ECO:0000256" key="2">
    <source>
        <dbReference type="ARBA" id="ARBA00022670"/>
    </source>
</evidence>
<evidence type="ECO:0000256" key="7">
    <source>
        <dbReference type="ARBA" id="ARBA00023235"/>
    </source>
</evidence>
<dbReference type="PROSITE" id="PS51935">
    <property type="entry name" value="NLPC_P60"/>
    <property type="match status" value="1"/>
</dbReference>
<dbReference type="InterPro" id="IPR023405">
    <property type="entry name" value="Topo_IA_core_domain"/>
</dbReference>
<dbReference type="InterPro" id="IPR013824">
    <property type="entry name" value="Topo_IA_cen_sub1"/>
</dbReference>
<evidence type="ECO:0000256" key="9">
    <source>
        <dbReference type="SAM" id="Phobius"/>
    </source>
</evidence>
<dbReference type="PRINTS" id="PR00417">
    <property type="entry name" value="PRTPISMRASEI"/>
</dbReference>
<keyword evidence="9" id="KW-0472">Membrane</keyword>
<dbReference type="Pfam" id="PF01131">
    <property type="entry name" value="Topoisom_bac"/>
    <property type="match status" value="1"/>
</dbReference>
<dbReference type="PROSITE" id="PS00396">
    <property type="entry name" value="TOPO_IA_1"/>
    <property type="match status" value="1"/>
</dbReference>
<evidence type="ECO:0000256" key="3">
    <source>
        <dbReference type="ARBA" id="ARBA00022801"/>
    </source>
</evidence>
<name>A0A6N3G3P3_EUBLI</name>
<dbReference type="InterPro" id="IPR008044">
    <property type="entry name" value="Phage_lysin"/>
</dbReference>
<accession>A0A6N3G3P3</accession>
<dbReference type="Gene3D" id="1.10.290.10">
    <property type="entry name" value="Topoisomerase I, domain 4"/>
    <property type="match status" value="1"/>
</dbReference>
<evidence type="ECO:0000256" key="8">
    <source>
        <dbReference type="SAM" id="MobiDB-lite"/>
    </source>
</evidence>
<keyword evidence="2" id="KW-0645">Protease</keyword>
<feature type="domain" description="NlpC/P60" evidence="10">
    <location>
        <begin position="422"/>
        <end position="560"/>
    </location>
</feature>
<organism evidence="12">
    <name type="scientific">Eubacterium limosum</name>
    <dbReference type="NCBI Taxonomy" id="1736"/>
    <lineage>
        <taxon>Bacteria</taxon>
        <taxon>Bacillati</taxon>
        <taxon>Bacillota</taxon>
        <taxon>Clostridia</taxon>
        <taxon>Eubacteriales</taxon>
        <taxon>Eubacteriaceae</taxon>
        <taxon>Eubacterium</taxon>
    </lineage>
</organism>
<reference evidence="12" key="1">
    <citation type="submission" date="2019-11" db="EMBL/GenBank/DDBJ databases">
        <authorList>
            <person name="Feng L."/>
        </authorList>
    </citation>
    <scope>NUCLEOTIDE SEQUENCE</scope>
    <source>
        <strain evidence="12">ElimosumLFYP34</strain>
    </source>
</reference>
<dbReference type="InterPro" id="IPR038765">
    <property type="entry name" value="Papain-like_cys_pep_sf"/>
</dbReference>
<protein>
    <submittedName>
        <fullName evidence="12">DNA topoisomerase 3</fullName>
        <ecNumber evidence="12">5.99.1.2</ecNumber>
    </submittedName>
</protein>
<sequence length="814" mass="91811">MNEEKNFSKEKPRKRTSGRYQKKSQGEKLKSETAAKKAYGKKFRHGKKNLELTAEEKEKIKKLQVQGRHKIRREVAENASVHRQVDHANEDQNVGTEALNKGVETVENAAGTLRQSRYSRKLQKQVKKGTEEKVTTHEIQKNYMKKEFQRAAYKKSQKEAANQVGSLSKKFVDKAEDLVGRFAEWIREKIMDNPMVLIIAVVVLIVVLMLSGSAGLAGGMLGSFSDTTIATSYTADDSDILAVEQNYKNKESDLQTQVNNIPTTYPGYDEYRYNQAEINHNPYQLAALLTVLYEDYTESEVQAKLTEIFNAQYKLTTREVTEKRTRTETRTGHYKDEKGKVHSYTYTVEVEYDWRVLVTTLTNNTMDSVVRNMGLTEDQMSRYELLLETRGNKSYLFEGDPYSNPDPGEYQNYDIPPEALTDTRFANMIREAEKYLGYPYVWGGSSPSTSFDCSGFVSYVINHCGNGWNYGRQTADGLLNNCCTRISRDEAKPGDLIFFQGTYETSGAGHVGIYVGNGMMIHCGNPIQYANKYYGFTAQQTLDYTQSLYEKKLVTYPRTDSRYLTDDMEDSAATLCGLMKNKYGYTKMVPIHAKQVTNSAKVSDHHAIIPTENVADADYSEIPSGEQKILGLVTARLLASVGDSAEITEYALEVECAGNTFKAKSKCLTKPGWHLLEDWILGKKTDEDEEDSDKKDDGGSHSVLEIFEADASLLEEGRELPARDPKVKEGKTTPKKRFTEDSLLSAMESAGAKEMPDEVERKGLGTPATRAGVIEKLVRIGFVERQGNKKTKYLVPTEKGKEYGKEYFESMEGK</sequence>
<evidence type="ECO:0000256" key="4">
    <source>
        <dbReference type="ARBA" id="ARBA00022807"/>
    </source>
</evidence>
<keyword evidence="7 12" id="KW-0413">Isomerase</keyword>
<comment type="similarity">
    <text evidence="1">Belongs to the peptidase C40 family.</text>
</comment>
<feature type="region of interest" description="Disordered" evidence="8">
    <location>
        <begin position="1"/>
        <end position="45"/>
    </location>
</feature>